<feature type="compositionally biased region" description="Acidic residues" evidence="5">
    <location>
        <begin position="1096"/>
        <end position="1122"/>
    </location>
</feature>
<feature type="region of interest" description="Disordered" evidence="5">
    <location>
        <begin position="947"/>
        <end position="981"/>
    </location>
</feature>
<dbReference type="CDD" id="cd07230">
    <property type="entry name" value="Pat_TGL4-5_like"/>
    <property type="match status" value="1"/>
</dbReference>
<feature type="compositionally biased region" description="Basic and acidic residues" evidence="5">
    <location>
        <begin position="900"/>
        <end position="909"/>
    </location>
</feature>
<keyword evidence="9" id="KW-1185">Reference proteome</keyword>
<dbReference type="PANTHER" id="PTHR14226:SF10">
    <property type="entry name" value="TRIACYLGLYCEROL LIPASE 4-RELATED"/>
    <property type="match status" value="1"/>
</dbReference>
<feature type="domain" description="PNPLA" evidence="7">
    <location>
        <begin position="234"/>
        <end position="461"/>
    </location>
</feature>
<name>A0A9P0QRH8_9ASCO</name>
<evidence type="ECO:0000256" key="5">
    <source>
        <dbReference type="SAM" id="MobiDB-lite"/>
    </source>
</evidence>
<feature type="transmembrane region" description="Helical" evidence="6">
    <location>
        <begin position="233"/>
        <end position="254"/>
    </location>
</feature>
<gene>
    <name evidence="8" type="ORF">CLIB1423_11S03048</name>
</gene>
<dbReference type="PROSITE" id="PS51635">
    <property type="entry name" value="PNPLA"/>
    <property type="match status" value="1"/>
</dbReference>
<evidence type="ECO:0000259" key="7">
    <source>
        <dbReference type="PROSITE" id="PS51635"/>
    </source>
</evidence>
<comment type="caution">
    <text evidence="8">The sequence shown here is derived from an EMBL/GenBank/DDBJ whole genome shotgun (WGS) entry which is preliminary data.</text>
</comment>
<accession>A0A9P0QRH8</accession>
<feature type="region of interest" description="Disordered" evidence="5">
    <location>
        <begin position="308"/>
        <end position="332"/>
    </location>
</feature>
<evidence type="ECO:0000313" key="9">
    <source>
        <dbReference type="Proteomes" id="UP000837801"/>
    </source>
</evidence>
<dbReference type="PANTHER" id="PTHR14226">
    <property type="entry name" value="NEUROPATHY TARGET ESTERASE/SWISS CHEESE D.MELANOGASTER"/>
    <property type="match status" value="1"/>
</dbReference>
<feature type="compositionally biased region" description="Acidic residues" evidence="5">
    <location>
        <begin position="1130"/>
        <end position="1150"/>
    </location>
</feature>
<dbReference type="GO" id="GO:0006641">
    <property type="term" value="P:triglyceride metabolic process"/>
    <property type="evidence" value="ECO:0007669"/>
    <property type="project" value="UniProtKB-ARBA"/>
</dbReference>
<feature type="region of interest" description="Disordered" evidence="5">
    <location>
        <begin position="759"/>
        <end position="913"/>
    </location>
</feature>
<feature type="active site" description="Nucleophile" evidence="4">
    <location>
        <position position="267"/>
    </location>
</feature>
<feature type="compositionally biased region" description="Basic and acidic residues" evidence="5">
    <location>
        <begin position="671"/>
        <end position="692"/>
    </location>
</feature>
<feature type="compositionally biased region" description="Low complexity" evidence="5">
    <location>
        <begin position="962"/>
        <end position="981"/>
    </location>
</feature>
<dbReference type="EMBL" id="CAKXYY010000011">
    <property type="protein sequence ID" value="CAH2353584.1"/>
    <property type="molecule type" value="Genomic_DNA"/>
</dbReference>
<keyword evidence="6" id="KW-1133">Transmembrane helix</keyword>
<feature type="short sequence motif" description="GXSXG" evidence="4">
    <location>
        <begin position="265"/>
        <end position="269"/>
    </location>
</feature>
<keyword evidence="6" id="KW-0472">Membrane</keyword>
<evidence type="ECO:0000313" key="8">
    <source>
        <dbReference type="EMBL" id="CAH2353584.1"/>
    </source>
</evidence>
<evidence type="ECO:0000256" key="3">
    <source>
        <dbReference type="ARBA" id="ARBA00023098"/>
    </source>
</evidence>
<feature type="region of interest" description="Disordered" evidence="5">
    <location>
        <begin position="659"/>
        <end position="739"/>
    </location>
</feature>
<dbReference type="InterPro" id="IPR050301">
    <property type="entry name" value="NTE"/>
</dbReference>
<dbReference type="InterPro" id="IPR002641">
    <property type="entry name" value="PNPLA_dom"/>
</dbReference>
<feature type="region of interest" description="Disordered" evidence="5">
    <location>
        <begin position="1014"/>
        <end position="1035"/>
    </location>
</feature>
<dbReference type="AlphaFoldDB" id="A0A9P0QRH8"/>
<feature type="compositionally biased region" description="Polar residues" evidence="5">
    <location>
        <begin position="759"/>
        <end position="791"/>
    </location>
</feature>
<keyword evidence="2 4" id="KW-0442">Lipid degradation</keyword>
<dbReference type="FunFam" id="3.40.1090.10:FF:000036">
    <property type="entry name" value="Patatin-like phospholipase domain-containing protein"/>
    <property type="match status" value="1"/>
</dbReference>
<keyword evidence="1 4" id="KW-0378">Hydrolase</keyword>
<dbReference type="OrthoDB" id="10049244at2759"/>
<feature type="active site" description="Proton acceptor" evidence="4">
    <location>
        <position position="448"/>
    </location>
</feature>
<evidence type="ECO:0000256" key="6">
    <source>
        <dbReference type="SAM" id="Phobius"/>
    </source>
</evidence>
<feature type="region of interest" description="Disordered" evidence="5">
    <location>
        <begin position="1079"/>
        <end position="1150"/>
    </location>
</feature>
<dbReference type="GO" id="GO:0004806">
    <property type="term" value="F:triacylglycerol lipase activity"/>
    <property type="evidence" value="ECO:0007669"/>
    <property type="project" value="InterPro"/>
</dbReference>
<feature type="compositionally biased region" description="Basic and acidic residues" evidence="5">
    <location>
        <begin position="715"/>
        <end position="728"/>
    </location>
</feature>
<dbReference type="GO" id="GO:0016042">
    <property type="term" value="P:lipid catabolic process"/>
    <property type="evidence" value="ECO:0007669"/>
    <property type="project" value="UniProtKB-UniRule"/>
</dbReference>
<dbReference type="SUPFAM" id="SSF52151">
    <property type="entry name" value="FabD/lysophospholipase-like"/>
    <property type="match status" value="1"/>
</dbReference>
<sequence>MDDIVSSRYDISGITESIFSKHSDFLQSSLPSRAGVGSSGEQQLQFGDSKQPFSSSSFISGLPAVGAAGAASIIRSLPIISRLLPTIEPKQEQIKSLLTQQKEATSYKQWYDICLQLDTLLNNDAWKLDPKSDLFDYEFVKQSLETLREARLQKDYKLLLYLVRTTWIRNIGNMGNVNLYRHSYVGTKKIIEDFIAECELSLDYLVNDEGVELDDRYLLGMLIQTRKNIGRTALVLSGGSTFGIFHIGVLATLLESNLLPRIVSGSSSGSIMASILCCCTFEETIELLSTVTEKKFLIFGDDSDLEQHNKEQEDLDSENIPDGEKKKKLNNPGLRRPLKQLAHLLKYGTLFDISGLKSTMLGFVGDLTFREAYNRTGKILNITVSPASIHEQTRLLNYLTAPNCLIWSAVCASCSVPGIFPSTSIYEKNTRTGEIQEWNNDSSVKYVDGSVDNDLPITRLSEMFNVDHIIACQVNPHVVPFLKMSVTCVGGEIENEVSSRLKSFLTNIYDFMSSEVIHYLEVLHEAGIGSNLSTKFISILSQQYSGDITILPDFNIKDFTKIFDNPTPAFLLECIVRGARAAWPKITVIKNHCGVEFALDKAITKLRGRIITKSGLNKMVSNGNGHTNTNGKQPIHGAMLGNGLAAENNLYNLVSSPILNVDSQSPSPVPEEGKDQVGEDNNQNHDHGDGKVNQRTGAPKFKRHNTINYSARGENSVEKNELTENQPRKEKRKSVSAYSNFMVQESNDIRESLKNMIKNTNNSSINPNFPNVNTKRGKSTTSLLQLSNSYDKNNESVGVRFNNKARDSVQKPSEMQTTPSPPNFRTHGRSKSFYSPDMEEQNSNDFHNDNYLLNDLDSDSDAYFPTKHEHDEYEPFVGPDAAQRASRTSGEDSEGTSSGSKKDIRPEVKKVRKARSSGNFFVMDSFTDDYDSSRQLKYDSERIPYYKGNPYLDSPNSSAVNAPSTPSQYSQSPTATANSSSVFNANNVTKANLPSKRASASNSLRSSYIGLNRLKDRSSNNSNSNLNELIMGPNGDGTYQKKLMSLTSPDIRRTYRGSTRIGLSRQNSEEISVLMSKLAKEQQHREAGLGLSKSSEEEEEEGEEEGEGKEEGEAEETDNDEEATVKGSDDENEGEEEKNGDTEESATPET</sequence>
<evidence type="ECO:0000256" key="2">
    <source>
        <dbReference type="ARBA" id="ARBA00022963"/>
    </source>
</evidence>
<protein>
    <submittedName>
        <fullName evidence="8">Triacylglycerol lipase 4</fullName>
    </submittedName>
</protein>
<organism evidence="8 9">
    <name type="scientific">[Candida] railenensis</name>
    <dbReference type="NCBI Taxonomy" id="45579"/>
    <lineage>
        <taxon>Eukaryota</taxon>
        <taxon>Fungi</taxon>
        <taxon>Dikarya</taxon>
        <taxon>Ascomycota</taxon>
        <taxon>Saccharomycotina</taxon>
        <taxon>Pichiomycetes</taxon>
        <taxon>Debaryomycetaceae</taxon>
        <taxon>Kurtzmaniella</taxon>
    </lineage>
</organism>
<dbReference type="InterPro" id="IPR021771">
    <property type="entry name" value="Triacylglycerol_lipase_N"/>
</dbReference>
<dbReference type="Gene3D" id="3.40.1090.10">
    <property type="entry name" value="Cytosolic phospholipase A2 catalytic domain"/>
    <property type="match status" value="2"/>
</dbReference>
<evidence type="ECO:0000256" key="1">
    <source>
        <dbReference type="ARBA" id="ARBA00022801"/>
    </source>
</evidence>
<evidence type="ECO:0000256" key="4">
    <source>
        <dbReference type="PROSITE-ProRule" id="PRU01161"/>
    </source>
</evidence>
<dbReference type="InterPro" id="IPR016035">
    <property type="entry name" value="Acyl_Trfase/lysoPLipase"/>
</dbReference>
<keyword evidence="6" id="KW-0812">Transmembrane</keyword>
<comment type="caution">
    <text evidence="4">Lacks conserved residue(s) required for the propagation of feature annotation.</text>
</comment>
<dbReference type="Proteomes" id="UP000837801">
    <property type="component" value="Unassembled WGS sequence"/>
</dbReference>
<keyword evidence="3 4" id="KW-0443">Lipid metabolism</keyword>
<dbReference type="Pfam" id="PF01734">
    <property type="entry name" value="Patatin"/>
    <property type="match status" value="1"/>
</dbReference>
<dbReference type="Pfam" id="PF11815">
    <property type="entry name" value="DUF3336"/>
    <property type="match status" value="1"/>
</dbReference>
<proteinExistence type="predicted"/>
<reference evidence="8" key="1">
    <citation type="submission" date="2022-03" db="EMBL/GenBank/DDBJ databases">
        <authorList>
            <person name="Legras J.-L."/>
            <person name="Devillers H."/>
            <person name="Grondin C."/>
        </authorList>
    </citation>
    <scope>NUCLEOTIDE SEQUENCE</scope>
    <source>
        <strain evidence="8">CLIB 1423</strain>
    </source>
</reference>